<evidence type="ECO:0000313" key="3">
    <source>
        <dbReference type="Proteomes" id="UP000231293"/>
    </source>
</evidence>
<sequence>MAIALSGMMFSTQAVAETQIITLPGDEIEYELQPFNDVDGIAGTNAGKNGTDGEAAYIFQTMDETLAAENPISVNSDVIIHGDNGGDGSASGDGDEGAVTISEDSLQINNNGEIYGI</sequence>
<comment type="caution">
    <text evidence="2">The sequence shown here is derived from an EMBL/GenBank/DDBJ whole genome shotgun (WGS) entry which is preliminary data.</text>
</comment>
<gene>
    <name evidence="2" type="ORF">BGI32_06675</name>
</gene>
<reference evidence="2 3" key="1">
    <citation type="journal article" date="2017" name="MBio">
        <title>Type VI secretion-mediated competition in the bee gut microbiome.</title>
        <authorList>
            <person name="Steele M.I."/>
            <person name="Kwong W.K."/>
            <person name="Powell J.E."/>
            <person name="Whiteley M."/>
            <person name="Moran N.A."/>
        </authorList>
    </citation>
    <scope>NUCLEOTIDE SEQUENCE [LARGE SCALE GENOMIC DNA]</scope>
    <source>
        <strain evidence="2 3">App2-2</strain>
    </source>
</reference>
<evidence type="ECO:0000313" key="2">
    <source>
        <dbReference type="EMBL" id="PIT14892.1"/>
    </source>
</evidence>
<protein>
    <submittedName>
        <fullName evidence="2">Uncharacterized protein</fullName>
    </submittedName>
</protein>
<proteinExistence type="predicted"/>
<dbReference type="Proteomes" id="UP000231293">
    <property type="component" value="Unassembled WGS sequence"/>
</dbReference>
<dbReference type="EMBL" id="MDVB01000072">
    <property type="protein sequence ID" value="PIT14892.1"/>
    <property type="molecule type" value="Genomic_DNA"/>
</dbReference>
<evidence type="ECO:0000256" key="1">
    <source>
        <dbReference type="SAM" id="MobiDB-lite"/>
    </source>
</evidence>
<name>A0A2N9WTJ2_9NEIS</name>
<organism evidence="2 3">
    <name type="scientific">Snodgrassella alvi</name>
    <dbReference type="NCBI Taxonomy" id="1196083"/>
    <lineage>
        <taxon>Bacteria</taxon>
        <taxon>Pseudomonadati</taxon>
        <taxon>Pseudomonadota</taxon>
        <taxon>Betaproteobacteria</taxon>
        <taxon>Neisseriales</taxon>
        <taxon>Neisseriaceae</taxon>
        <taxon>Snodgrassella</taxon>
    </lineage>
</organism>
<dbReference type="AlphaFoldDB" id="A0A2N9WTJ2"/>
<accession>A0A2N9WTJ2</accession>
<feature type="region of interest" description="Disordered" evidence="1">
    <location>
        <begin position="81"/>
        <end position="103"/>
    </location>
</feature>